<dbReference type="RefSeq" id="XP_008810598.2">
    <property type="nucleotide sequence ID" value="XM_008812376.4"/>
</dbReference>
<organism evidence="7 8">
    <name type="scientific">Phoenix dactylifera</name>
    <name type="common">Date palm</name>
    <dbReference type="NCBI Taxonomy" id="42345"/>
    <lineage>
        <taxon>Eukaryota</taxon>
        <taxon>Viridiplantae</taxon>
        <taxon>Streptophyta</taxon>
        <taxon>Embryophyta</taxon>
        <taxon>Tracheophyta</taxon>
        <taxon>Spermatophyta</taxon>
        <taxon>Magnoliopsida</taxon>
        <taxon>Liliopsida</taxon>
        <taxon>Arecaceae</taxon>
        <taxon>Coryphoideae</taxon>
        <taxon>Phoeniceae</taxon>
        <taxon>Phoenix</taxon>
    </lineage>
</organism>
<accession>A0A8B7D0A3</accession>
<keyword evidence="4 5" id="KW-0134">Cell wall</keyword>
<dbReference type="PANTHER" id="PTHR21562:SF83">
    <property type="entry name" value="PECTIN ACETYLESTERASE 4"/>
    <property type="match status" value="1"/>
</dbReference>
<proteinExistence type="inferred from homology"/>
<protein>
    <recommendedName>
        <fullName evidence="5">Pectin acetylesterase</fullName>
        <ecNumber evidence="5">3.1.1.-</ecNumber>
    </recommendedName>
</protein>
<evidence type="ECO:0000256" key="5">
    <source>
        <dbReference type="RuleBase" id="RU363114"/>
    </source>
</evidence>
<keyword evidence="5" id="KW-0378">Hydrolase</keyword>
<keyword evidence="6" id="KW-0472">Membrane</keyword>
<dbReference type="GO" id="GO:0016787">
    <property type="term" value="F:hydrolase activity"/>
    <property type="evidence" value="ECO:0007669"/>
    <property type="project" value="UniProtKB-KW"/>
</dbReference>
<dbReference type="PANTHER" id="PTHR21562">
    <property type="entry name" value="NOTUM-RELATED"/>
    <property type="match status" value="1"/>
</dbReference>
<feature type="transmembrane region" description="Helical" evidence="6">
    <location>
        <begin position="23"/>
        <end position="43"/>
    </location>
</feature>
<evidence type="ECO:0000256" key="4">
    <source>
        <dbReference type="ARBA" id="ARBA00022512"/>
    </source>
</evidence>
<evidence type="ECO:0000313" key="8">
    <source>
        <dbReference type="RefSeq" id="XP_008810598.2"/>
    </source>
</evidence>
<dbReference type="GO" id="GO:0071555">
    <property type="term" value="P:cell wall organization"/>
    <property type="evidence" value="ECO:0007669"/>
    <property type="project" value="UniProtKB-KW"/>
</dbReference>
<name>A0A8B7D0A3_PHODC</name>
<evidence type="ECO:0000256" key="1">
    <source>
        <dbReference type="ARBA" id="ARBA00003534"/>
    </source>
</evidence>
<reference evidence="7" key="1">
    <citation type="journal article" date="2019" name="Nat. Commun.">
        <title>Genome-wide association mapping of date palm fruit traits.</title>
        <authorList>
            <person name="Hazzouri K.M."/>
            <person name="Gros-Balthazard M."/>
            <person name="Flowers J.M."/>
            <person name="Copetti D."/>
            <person name="Lemansour A."/>
            <person name="Lebrun M."/>
            <person name="Masmoudi K."/>
            <person name="Ferrand S."/>
            <person name="Dhar M.I."/>
            <person name="Fresquez Z.A."/>
            <person name="Rosas U."/>
            <person name="Zhang J."/>
            <person name="Talag J."/>
            <person name="Lee S."/>
            <person name="Kudrna D."/>
            <person name="Powell R.F."/>
            <person name="Leitch I.J."/>
            <person name="Krueger R.R."/>
            <person name="Wing R.A."/>
            <person name="Amiri K.M.A."/>
            <person name="Purugganan M.D."/>
        </authorList>
    </citation>
    <scope>NUCLEOTIDE SEQUENCE [LARGE SCALE GENOMIC DNA]</scope>
    <source>
        <strain evidence="7">cv. Khalas</strain>
    </source>
</reference>
<evidence type="ECO:0000313" key="7">
    <source>
        <dbReference type="Proteomes" id="UP000228380"/>
    </source>
</evidence>
<dbReference type="AlphaFoldDB" id="A0A8B7D0A3"/>
<keyword evidence="6" id="KW-1133">Transmembrane helix</keyword>
<dbReference type="Pfam" id="PF03283">
    <property type="entry name" value="PAE"/>
    <property type="match status" value="1"/>
</dbReference>
<dbReference type="OrthoDB" id="2015280at2759"/>
<dbReference type="InterPro" id="IPR004963">
    <property type="entry name" value="PAE/NOTUM"/>
</dbReference>
<dbReference type="KEGG" id="pda:103721980"/>
<gene>
    <name evidence="8" type="primary">LOC103721980</name>
</gene>
<dbReference type="GeneID" id="103721980"/>
<dbReference type="EC" id="3.1.1.-" evidence="5"/>
<keyword evidence="5" id="KW-0964">Secreted</keyword>
<keyword evidence="7" id="KW-1185">Reference proteome</keyword>
<evidence type="ECO:0000256" key="6">
    <source>
        <dbReference type="SAM" id="Phobius"/>
    </source>
</evidence>
<dbReference type="Proteomes" id="UP000228380">
    <property type="component" value="Chromosome 13"/>
</dbReference>
<evidence type="ECO:0000256" key="2">
    <source>
        <dbReference type="ARBA" id="ARBA00004191"/>
    </source>
</evidence>
<keyword evidence="6" id="KW-0812">Transmembrane</keyword>
<sequence>MVELGRRIRRFGVWIRRGGTERAIAGSGLAVLLLAVFITVSLWGRERRLVGPSGGAVVDLTLLENADEKGALCLDGSPPGYHVQKGFGSGSDSWLLHLEGGGWCNSVESCTERTMTRFGSSRYMEREAFVGILSNIQSENPDFYNWNKVKVRYCDGASFAGEGETEVQNGKKLYFRGLRIWKAIMQDLLLKGLENAKEAFLTGCSAGGLATFIHCDDFRALLPKEVTVKCLADAGFFIDEKDISGKRTIRSFYNDVVRLQNVGKNLPKECISRMEASQCFFPEEIVNNINTPLFILNSAYDSWQVQHILAPEESDSQQLWRKCKMNIHDCDSSQIEVLQGFRNALLKDLREFQKNSNGGMLINSCFIHCYSMTSNTWHSLDSPKVNNKTIAEAIGDWYFNRREVKDIDCPYPCNPTCVEPIY</sequence>
<comment type="function">
    <text evidence="1 5">Hydrolyzes acetyl esters in homogalacturonan regions of pectin. In type I primary cell wall, galacturonic acid residues of pectin can be acetylated at the O-2 and O-3 positions. Decreasing the degree of acetylation of pectin gels in vitro alters their physical properties.</text>
</comment>
<evidence type="ECO:0000256" key="3">
    <source>
        <dbReference type="ARBA" id="ARBA00005784"/>
    </source>
</evidence>
<comment type="similarity">
    <text evidence="3 5">Belongs to the pectinacetylesterase family.</text>
</comment>
<keyword evidence="5" id="KW-0961">Cell wall biogenesis/degradation</keyword>
<comment type="subcellular location">
    <subcellularLocation>
        <location evidence="2 5">Secreted</location>
        <location evidence="2 5">Cell wall</location>
    </subcellularLocation>
</comment>
<reference evidence="8" key="2">
    <citation type="submission" date="2025-08" db="UniProtKB">
        <authorList>
            <consortium name="RefSeq"/>
        </authorList>
    </citation>
    <scope>IDENTIFICATION</scope>
    <source>
        <tissue evidence="8">Young leaves</tissue>
    </source>
</reference>